<dbReference type="Gene3D" id="3.40.50.1010">
    <property type="entry name" value="5'-nuclease"/>
    <property type="match status" value="1"/>
</dbReference>
<name>A0A2W4WEA7_9CYAN</name>
<dbReference type="SUPFAM" id="SSF88723">
    <property type="entry name" value="PIN domain-like"/>
    <property type="match status" value="1"/>
</dbReference>
<sequence>MKVVIDTNVLVSAVLRDRDPEAVILFVLEQDDFTWVVSDAILTEYRNVLARKRLGISDLIQQRWLKLIGPLTSIVSVDQTISFPRDPKDAKFLACALSARAEFLITGDRDFSEARRLVSTKILSISQFKRLVCDNYP</sequence>
<evidence type="ECO:0000259" key="1">
    <source>
        <dbReference type="SMART" id="SM00670"/>
    </source>
</evidence>
<dbReference type="Proteomes" id="UP000249081">
    <property type="component" value="Unassembled WGS sequence"/>
</dbReference>
<dbReference type="Pfam" id="PF13470">
    <property type="entry name" value="PIN_3"/>
    <property type="match status" value="1"/>
</dbReference>
<dbReference type="PANTHER" id="PTHR34610:SF3">
    <property type="entry name" value="SSL7007 PROTEIN"/>
    <property type="match status" value="1"/>
</dbReference>
<proteinExistence type="predicted"/>
<accession>A0A2W4WEA7</accession>
<dbReference type="EMBL" id="QBMN01000041">
    <property type="protein sequence ID" value="PZO42820.1"/>
    <property type="molecule type" value="Genomic_DNA"/>
</dbReference>
<dbReference type="InterPro" id="IPR002850">
    <property type="entry name" value="PIN_toxin-like"/>
</dbReference>
<evidence type="ECO:0000313" key="2">
    <source>
        <dbReference type="EMBL" id="PZO42820.1"/>
    </source>
</evidence>
<dbReference type="NCBIfam" id="TIGR00305">
    <property type="entry name" value="putative toxin-antitoxin system toxin component, PIN family"/>
    <property type="match status" value="1"/>
</dbReference>
<dbReference type="AlphaFoldDB" id="A0A2W4WEA7"/>
<reference evidence="3" key="1">
    <citation type="submission" date="2018-04" db="EMBL/GenBank/DDBJ databases">
        <authorList>
            <person name="Cornet L."/>
        </authorList>
    </citation>
    <scope>NUCLEOTIDE SEQUENCE [LARGE SCALE GENOMIC DNA]</scope>
</reference>
<comment type="caution">
    <text evidence="2">The sequence shown here is derived from an EMBL/GenBank/DDBJ whole genome shotgun (WGS) entry which is preliminary data.</text>
</comment>
<evidence type="ECO:0000313" key="3">
    <source>
        <dbReference type="Proteomes" id="UP000249081"/>
    </source>
</evidence>
<protein>
    <submittedName>
        <fullName evidence="2">Putative toxin-antitoxin system toxin component, PIN family</fullName>
    </submittedName>
</protein>
<dbReference type="InterPro" id="IPR029060">
    <property type="entry name" value="PIN-like_dom_sf"/>
</dbReference>
<dbReference type="PANTHER" id="PTHR34610">
    <property type="entry name" value="SSL7007 PROTEIN"/>
    <property type="match status" value="1"/>
</dbReference>
<reference evidence="2 3" key="2">
    <citation type="submission" date="2018-06" db="EMBL/GenBank/DDBJ databases">
        <title>Metagenomic assembly of (sub)arctic Cyanobacteria and their associated microbiome from non-axenic cultures.</title>
        <authorList>
            <person name="Baurain D."/>
        </authorList>
    </citation>
    <scope>NUCLEOTIDE SEQUENCE [LARGE SCALE GENOMIC DNA]</scope>
    <source>
        <strain evidence="2">ULC041bin1</strain>
    </source>
</reference>
<organism evidence="2 3">
    <name type="scientific">Shackletoniella antarctica</name>
    <dbReference type="NCBI Taxonomy" id="268115"/>
    <lineage>
        <taxon>Bacteria</taxon>
        <taxon>Bacillati</taxon>
        <taxon>Cyanobacteriota</taxon>
        <taxon>Cyanophyceae</taxon>
        <taxon>Oculatellales</taxon>
        <taxon>Oculatellaceae</taxon>
        <taxon>Shackletoniella</taxon>
    </lineage>
</organism>
<gene>
    <name evidence="2" type="ORF">DCF17_07755</name>
</gene>
<dbReference type="SMART" id="SM00670">
    <property type="entry name" value="PINc"/>
    <property type="match status" value="1"/>
</dbReference>
<dbReference type="InterPro" id="IPR002716">
    <property type="entry name" value="PIN_dom"/>
</dbReference>
<feature type="domain" description="PIN" evidence="1">
    <location>
        <begin position="1"/>
        <end position="113"/>
    </location>
</feature>